<keyword evidence="6" id="KW-0804">Transcription</keyword>
<evidence type="ECO:0000256" key="5">
    <source>
        <dbReference type="ARBA" id="ARBA00023015"/>
    </source>
</evidence>
<feature type="region of interest" description="Disordered" evidence="9">
    <location>
        <begin position="132"/>
        <end position="184"/>
    </location>
</feature>
<dbReference type="GO" id="GO:0006338">
    <property type="term" value="P:chromatin remodeling"/>
    <property type="evidence" value="ECO:0007669"/>
    <property type="project" value="EnsemblFungi"/>
</dbReference>
<dbReference type="GO" id="GO:0035267">
    <property type="term" value="C:NuA4 histone acetyltransferase complex"/>
    <property type="evidence" value="ECO:0007669"/>
    <property type="project" value="EnsemblFungi"/>
</dbReference>
<evidence type="ECO:0000313" key="11">
    <source>
        <dbReference type="EMBL" id="KTA95747.1"/>
    </source>
</evidence>
<evidence type="ECO:0000256" key="4">
    <source>
        <dbReference type="ARBA" id="ARBA00022853"/>
    </source>
</evidence>
<dbReference type="GO" id="GO:0000122">
    <property type="term" value="P:negative regulation of transcription by RNA polymerase II"/>
    <property type="evidence" value="ECO:0007669"/>
    <property type="project" value="TreeGrafter"/>
</dbReference>
<evidence type="ECO:0000256" key="7">
    <source>
        <dbReference type="ARBA" id="ARBA00023242"/>
    </source>
</evidence>
<dbReference type="VEuPathDB" id="FungiDB:B1J91_F08613g"/>
<feature type="compositionally biased region" description="Basic and acidic residues" evidence="9">
    <location>
        <begin position="164"/>
        <end position="184"/>
    </location>
</feature>
<dbReference type="InterPro" id="IPR009057">
    <property type="entry name" value="Homeodomain-like_sf"/>
</dbReference>
<feature type="region of interest" description="Disordered" evidence="9">
    <location>
        <begin position="341"/>
        <end position="419"/>
    </location>
</feature>
<dbReference type="Pfam" id="PF16282">
    <property type="entry name" value="SANT_DAMP1_like"/>
    <property type="match status" value="1"/>
</dbReference>
<feature type="compositionally biased region" description="Polar residues" evidence="9">
    <location>
        <begin position="402"/>
        <end position="411"/>
    </location>
</feature>
<evidence type="ECO:0000259" key="10">
    <source>
        <dbReference type="Pfam" id="PF16282"/>
    </source>
</evidence>
<keyword evidence="7" id="KW-0539">Nucleus</keyword>
<comment type="similarity">
    <text evidence="2">Belongs to the SWC4 family.</text>
</comment>
<organism evidence="11 12">
    <name type="scientific">Candida glabrata</name>
    <name type="common">Yeast</name>
    <name type="synonym">Torulopsis glabrata</name>
    <dbReference type="NCBI Taxonomy" id="5478"/>
    <lineage>
        <taxon>Eukaryota</taxon>
        <taxon>Fungi</taxon>
        <taxon>Dikarya</taxon>
        <taxon>Ascomycota</taxon>
        <taxon>Saccharomycotina</taxon>
        <taxon>Saccharomycetes</taxon>
        <taxon>Saccharomycetales</taxon>
        <taxon>Saccharomycetaceae</taxon>
        <taxon>Nakaseomyces</taxon>
    </lineage>
</organism>
<accession>A0A0W0CGM0</accession>
<feature type="compositionally biased region" description="Low complexity" evidence="9">
    <location>
        <begin position="16"/>
        <end position="29"/>
    </location>
</feature>
<keyword evidence="4" id="KW-0156">Chromatin regulator</keyword>
<feature type="compositionally biased region" description="Basic and acidic residues" evidence="9">
    <location>
        <begin position="137"/>
        <end position="149"/>
    </location>
</feature>
<dbReference type="EMBL" id="LLZZ01000181">
    <property type="protein sequence ID" value="KTA95747.1"/>
    <property type="molecule type" value="Genomic_DNA"/>
</dbReference>
<evidence type="ECO:0000313" key="12">
    <source>
        <dbReference type="Proteomes" id="UP000054886"/>
    </source>
</evidence>
<protein>
    <recommendedName>
        <fullName evidence="3">SWR1-complex protein 4</fullName>
    </recommendedName>
</protein>
<comment type="function">
    <text evidence="8">Component of the SWR1 complex which mediates the ATP-dependent exchange of histone H2A for the H2A variant HZT1 leading to transcriptional regulation of selected genes by chromatin remodeling. Component of the NuA4 histone acetyltransferase complex which is involved in transcriptional activation of selected genes principally by acetylation of nucleosomal histone H4 and H2A. The NuA4 complex is also involved in DNA repair.</text>
</comment>
<dbReference type="GO" id="GO:0051276">
    <property type="term" value="P:chromosome organization"/>
    <property type="evidence" value="ECO:0007669"/>
    <property type="project" value="EnsemblFungi"/>
</dbReference>
<feature type="domain" description="DAMP1 SANT/Myb-like" evidence="10">
    <location>
        <begin position="185"/>
        <end position="237"/>
    </location>
</feature>
<dbReference type="VEuPathDB" id="FungiDB:CAGL0F08613g"/>
<name>A0A0W0CGM0_CANGB</name>
<evidence type="ECO:0000256" key="1">
    <source>
        <dbReference type="ARBA" id="ARBA00004123"/>
    </source>
</evidence>
<dbReference type="GO" id="GO:0003714">
    <property type="term" value="F:transcription corepressor activity"/>
    <property type="evidence" value="ECO:0007669"/>
    <property type="project" value="TreeGrafter"/>
</dbReference>
<dbReference type="Gene3D" id="1.10.10.60">
    <property type="entry name" value="Homeodomain-like"/>
    <property type="match status" value="1"/>
</dbReference>
<feature type="compositionally biased region" description="Low complexity" evidence="9">
    <location>
        <begin position="355"/>
        <end position="371"/>
    </location>
</feature>
<evidence type="ECO:0000256" key="3">
    <source>
        <dbReference type="ARBA" id="ARBA00019132"/>
    </source>
</evidence>
<dbReference type="AlphaFoldDB" id="A0A0W0CGM0"/>
<gene>
    <name evidence="11" type="ORF">AO440_001463</name>
</gene>
<feature type="region of interest" description="Disordered" evidence="9">
    <location>
        <begin position="13"/>
        <end position="39"/>
    </location>
</feature>
<proteinExistence type="inferred from homology"/>
<dbReference type="PANTHER" id="PTHR12855">
    <property type="entry name" value="DNA METHYLTRANSFERASE 1-ASSOCIATED PROTEIN 1 FAMILY MEMBER"/>
    <property type="match status" value="1"/>
</dbReference>
<sequence length="532" mass="60601">MSSSDIFDVLNIKQKSSSPNAASPSVPASGKSSKPQLTGMQRELYNLLGENEAPVVVQSMNRFKEKLASNAKPTPWSLANFKANEYLTLQHWVKGSRELIGEEPQESEFKKYDVHLTIPEFTEDEYNSFIPTSNAEENEKQNIGEKVEANGDSTDVNMTEEDTNDKVKESVPQDEKKSTSDNKKNNEKWEYNEVKYLFDLCKKYDLRWYVIQDRYDYENSNRTLEDLKSKFYEVSKCYFKAKKPDDPMLQSLNYSKDKETQRKKYLERLLARSAAEIAEEEALIIESRKFEMAAKKTLAERETLLRLLDSPQSDISVAQYLTSNGMSQLYNSLLADKSRKRKIDSAVPENPWMKQQHQFAQQRQQMQQLQQKKLEKHDASATPGPATTVTATETSTNVTSAGSIPSGLQSPKKTKRQKLELQTALKRKSESEYAEQLLKIFNMDERKSLGVIAHGEKLSPGVFLRSAKITTFKPAIQNKIISTAQELGIPARPVMPTFEVVTEYEALLKKIATLLDIKKQIDKIEAGKQITK</sequence>
<reference evidence="11 12" key="1">
    <citation type="submission" date="2015-10" db="EMBL/GenBank/DDBJ databases">
        <title>Draft genomes sequences of Candida glabrata isolates 1A, 1B, 2A, 2B, 3A and 3B.</title>
        <authorList>
            <person name="Haavelsrud O.E."/>
            <person name="Gaustad P."/>
        </authorList>
    </citation>
    <scope>NUCLEOTIDE SEQUENCE [LARGE SCALE GENOMIC DNA]</scope>
    <source>
        <strain evidence="11">910700640</strain>
    </source>
</reference>
<evidence type="ECO:0000256" key="9">
    <source>
        <dbReference type="SAM" id="MobiDB-lite"/>
    </source>
</evidence>
<evidence type="ECO:0000256" key="6">
    <source>
        <dbReference type="ARBA" id="ARBA00023163"/>
    </source>
</evidence>
<dbReference type="GO" id="GO:0006281">
    <property type="term" value="P:DNA repair"/>
    <property type="evidence" value="ECO:0007669"/>
    <property type="project" value="EnsemblFungi"/>
</dbReference>
<feature type="compositionally biased region" description="Low complexity" evidence="9">
    <location>
        <begin position="380"/>
        <end position="401"/>
    </location>
</feature>
<dbReference type="InterPro" id="IPR027109">
    <property type="entry name" value="Swc4/Dmap1"/>
</dbReference>
<dbReference type="SUPFAM" id="SSF46689">
    <property type="entry name" value="Homeodomain-like"/>
    <property type="match status" value="1"/>
</dbReference>
<dbReference type="VEuPathDB" id="FungiDB:GVI51_F08173"/>
<evidence type="ECO:0000256" key="8">
    <source>
        <dbReference type="ARBA" id="ARBA00025264"/>
    </source>
</evidence>
<dbReference type="PANTHER" id="PTHR12855:SF10">
    <property type="entry name" value="DNA METHYLTRANSFERASE 1-ASSOCIATED PROTEIN 1"/>
    <property type="match status" value="1"/>
</dbReference>
<dbReference type="InterPro" id="IPR032563">
    <property type="entry name" value="DAMP1_SANT-like"/>
</dbReference>
<keyword evidence="5" id="KW-0805">Transcription regulation</keyword>
<dbReference type="Proteomes" id="UP000054886">
    <property type="component" value="Unassembled WGS sequence"/>
</dbReference>
<comment type="caution">
    <text evidence="11">The sequence shown here is derived from an EMBL/GenBank/DDBJ whole genome shotgun (WGS) entry which is preliminary data.</text>
</comment>
<dbReference type="GO" id="GO:0000812">
    <property type="term" value="C:Swr1 complex"/>
    <property type="evidence" value="ECO:0007669"/>
    <property type="project" value="EnsemblFungi"/>
</dbReference>
<evidence type="ECO:0000256" key="2">
    <source>
        <dbReference type="ARBA" id="ARBA00006918"/>
    </source>
</evidence>
<dbReference type="VEuPathDB" id="FungiDB:GWK60_F08151"/>
<comment type="subcellular location">
    <subcellularLocation>
        <location evidence="1">Nucleus</location>
    </subcellularLocation>
</comment>
<feature type="compositionally biased region" description="Polar residues" evidence="9">
    <location>
        <begin position="30"/>
        <end position="39"/>
    </location>
</feature>